<evidence type="ECO:0000313" key="2">
    <source>
        <dbReference type="Proteomes" id="UP000689967"/>
    </source>
</evidence>
<evidence type="ECO:0000313" key="1">
    <source>
        <dbReference type="EMBL" id="MBU8543497.1"/>
    </source>
</evidence>
<sequence length="181" mass="19357">MAIRMGYNVAYRWQGISLHCWMTALEMLMQWRHGCIYGVDPGTGANRTAHTAQVQTAKARNRGYSIDNINDYGLRQVTSNDISAQIGGWQAALRAGGPILASGTYGPARIVGGHIVLIVGISGSNKVAYLDPFLIGMKAIFGNHATYVSPADCYARLNKSFGVNQLHQAAAGGADAGFGWP</sequence>
<name>A0ABS6H486_9PROT</name>
<keyword evidence="2" id="KW-1185">Reference proteome</keyword>
<protein>
    <recommendedName>
        <fullName evidence="3">Peptidase C39-like domain-containing protein</fullName>
    </recommendedName>
</protein>
<proteinExistence type="predicted"/>
<accession>A0ABS6H486</accession>
<dbReference type="RefSeq" id="WP_216873945.1">
    <property type="nucleotide sequence ID" value="NZ_JAERQM010000002.1"/>
</dbReference>
<dbReference type="Proteomes" id="UP000689967">
    <property type="component" value="Unassembled WGS sequence"/>
</dbReference>
<dbReference type="EMBL" id="JAERQM010000002">
    <property type="protein sequence ID" value="MBU8543497.1"/>
    <property type="molecule type" value="Genomic_DNA"/>
</dbReference>
<comment type="caution">
    <text evidence="1">The sequence shown here is derived from an EMBL/GenBank/DDBJ whole genome shotgun (WGS) entry which is preliminary data.</text>
</comment>
<reference evidence="1 2" key="1">
    <citation type="submission" date="2021-01" db="EMBL/GenBank/DDBJ databases">
        <title>Roseomonas sp. nov, a bacterium isolated from an oil production mixture in Yumen Oilfield.</title>
        <authorList>
            <person name="Wu D."/>
        </authorList>
    </citation>
    <scope>NUCLEOTIDE SEQUENCE [LARGE SCALE GENOMIC DNA]</scope>
    <source>
        <strain evidence="1 2">ROY-5-3</strain>
    </source>
</reference>
<dbReference type="InterPro" id="IPR022118">
    <property type="entry name" value="Peptidase_C70_AvrRpt2"/>
</dbReference>
<evidence type="ECO:0008006" key="3">
    <source>
        <dbReference type="Google" id="ProtNLM"/>
    </source>
</evidence>
<dbReference type="Pfam" id="PF12385">
    <property type="entry name" value="Peptidase_C70"/>
    <property type="match status" value="1"/>
</dbReference>
<organism evidence="1 2">
    <name type="scientific">Falsiroseomonas oleicola</name>
    <dbReference type="NCBI Taxonomy" id="2801474"/>
    <lineage>
        <taxon>Bacteria</taxon>
        <taxon>Pseudomonadati</taxon>
        <taxon>Pseudomonadota</taxon>
        <taxon>Alphaproteobacteria</taxon>
        <taxon>Acetobacterales</taxon>
        <taxon>Roseomonadaceae</taxon>
        <taxon>Falsiroseomonas</taxon>
    </lineage>
</organism>
<gene>
    <name evidence="1" type="ORF">JJQ90_07250</name>
</gene>